<evidence type="ECO:0000313" key="2">
    <source>
        <dbReference type="Proteomes" id="UP000193411"/>
    </source>
</evidence>
<dbReference type="AlphaFoldDB" id="A0A1Y2HI60"/>
<keyword evidence="2" id="KW-1185">Reference proteome</keyword>
<accession>A0A1Y2HI60</accession>
<evidence type="ECO:0000313" key="1">
    <source>
        <dbReference type="EMBL" id="ORZ34288.1"/>
    </source>
</evidence>
<proteinExistence type="predicted"/>
<sequence>MVRVFNTGPAKFASLSTLAISGAFFCTVDSSPRIFNVFARSLPNLIDLDLVGVQVAPDAFLASMDCLLRRKPGVGKPLTDLSVSFQVVPQYPFPLTTTRSGLASDTFKYSVATASDLRTPLNMCRATPNHLRVLTLTVDGPGYDDIGAFQIPSLAMHPGLLHGIHKMTLFSIKLFVLPLPYSHPKGPSVLPIDCIIHPAVKTAPLTHRTPIDWAHLTLRNLRTLSLTSKSILANVFSTSKSVTADFHRMPAHLPSCPALDAFDVAADDPLAAFDASTVGRTLTKYPRLIHARVGPTSMSKRQLEWLADKMLSSTEDKVLGRWPRMRDLVLYNSEAGEQVDRGLVASSAHVSDLAAAAAATLAPELVIRLRYDNAWAMSALECAYLGAGKKIGCDPMLSTCGGCGKFVKHIRNPSSARTLEVNTAYAKETGLVKKRDAILTTDPRCSCAKCAVDREYMRFGNGMYGMRSGRVGQVYYLWKEGSRYPMLVE</sequence>
<dbReference type="Proteomes" id="UP000193411">
    <property type="component" value="Unassembled WGS sequence"/>
</dbReference>
<name>A0A1Y2HI60_9FUNG</name>
<protein>
    <submittedName>
        <fullName evidence="1">Uncharacterized protein</fullName>
    </submittedName>
</protein>
<gene>
    <name evidence="1" type="ORF">BCR44DRAFT_1156340</name>
</gene>
<comment type="caution">
    <text evidence="1">The sequence shown here is derived from an EMBL/GenBank/DDBJ whole genome shotgun (WGS) entry which is preliminary data.</text>
</comment>
<reference evidence="1 2" key="1">
    <citation type="submission" date="2016-07" db="EMBL/GenBank/DDBJ databases">
        <title>Pervasive Adenine N6-methylation of Active Genes in Fungi.</title>
        <authorList>
            <consortium name="DOE Joint Genome Institute"/>
            <person name="Mondo S.J."/>
            <person name="Dannebaum R.O."/>
            <person name="Kuo R.C."/>
            <person name="Labutti K."/>
            <person name="Haridas S."/>
            <person name="Kuo A."/>
            <person name="Salamov A."/>
            <person name="Ahrendt S.R."/>
            <person name="Lipzen A."/>
            <person name="Sullivan W."/>
            <person name="Andreopoulos W.B."/>
            <person name="Clum A."/>
            <person name="Lindquist E."/>
            <person name="Daum C."/>
            <person name="Ramamoorthy G.K."/>
            <person name="Gryganskyi A."/>
            <person name="Culley D."/>
            <person name="Magnuson J.K."/>
            <person name="James T.Y."/>
            <person name="O'Malley M.A."/>
            <person name="Stajich J.E."/>
            <person name="Spatafora J.W."/>
            <person name="Visel A."/>
            <person name="Grigoriev I.V."/>
        </authorList>
    </citation>
    <scope>NUCLEOTIDE SEQUENCE [LARGE SCALE GENOMIC DNA]</scope>
    <source>
        <strain evidence="1 2">PL171</strain>
    </source>
</reference>
<organism evidence="1 2">
    <name type="scientific">Catenaria anguillulae PL171</name>
    <dbReference type="NCBI Taxonomy" id="765915"/>
    <lineage>
        <taxon>Eukaryota</taxon>
        <taxon>Fungi</taxon>
        <taxon>Fungi incertae sedis</taxon>
        <taxon>Blastocladiomycota</taxon>
        <taxon>Blastocladiomycetes</taxon>
        <taxon>Blastocladiales</taxon>
        <taxon>Catenariaceae</taxon>
        <taxon>Catenaria</taxon>
    </lineage>
</organism>
<dbReference type="EMBL" id="MCFL01000029">
    <property type="protein sequence ID" value="ORZ34288.1"/>
    <property type="molecule type" value="Genomic_DNA"/>
</dbReference>